<name>A0A2X0S767_BROTH</name>
<evidence type="ECO:0000256" key="1">
    <source>
        <dbReference type="SAM" id="Phobius"/>
    </source>
</evidence>
<accession>A0A2X0S767</accession>
<evidence type="ECO:0000313" key="2">
    <source>
        <dbReference type="EMBL" id="SPP27851.1"/>
    </source>
</evidence>
<feature type="transmembrane region" description="Helical" evidence="1">
    <location>
        <begin position="12"/>
        <end position="34"/>
    </location>
</feature>
<protein>
    <submittedName>
        <fullName evidence="2">Uncharacterized protein</fullName>
    </submittedName>
</protein>
<evidence type="ECO:0000313" key="3">
    <source>
        <dbReference type="Proteomes" id="UP000270190"/>
    </source>
</evidence>
<dbReference type="EMBL" id="OUNC01000011">
    <property type="protein sequence ID" value="SPP27851.1"/>
    <property type="molecule type" value="Genomic_DNA"/>
</dbReference>
<keyword evidence="1" id="KW-0812">Transmembrane</keyword>
<gene>
    <name evidence="2" type="ORF">BTBSAS_190024</name>
</gene>
<keyword evidence="1" id="KW-0472">Membrane</keyword>
<dbReference type="AlphaFoldDB" id="A0A2X0S767"/>
<reference evidence="3" key="1">
    <citation type="submission" date="2018-04" db="EMBL/GenBank/DDBJ databases">
        <authorList>
            <person name="Illikoud N."/>
        </authorList>
    </citation>
    <scope>NUCLEOTIDE SEQUENCE [LARGE SCALE GENOMIC DNA]</scope>
</reference>
<proteinExistence type="predicted"/>
<sequence>MFFNLTPIFENFTRYAAISLLFSLLATLLVIDLVDYFKKRATKKGKQLRNKYFININSPLQLFFYSKLIKSSF</sequence>
<dbReference type="Proteomes" id="UP000270190">
    <property type="component" value="Unassembled WGS sequence"/>
</dbReference>
<organism evidence="2 3">
    <name type="scientific">Brochothrix thermosphacta</name>
    <name type="common">Microbacterium thermosphactum</name>
    <dbReference type="NCBI Taxonomy" id="2756"/>
    <lineage>
        <taxon>Bacteria</taxon>
        <taxon>Bacillati</taxon>
        <taxon>Bacillota</taxon>
        <taxon>Bacilli</taxon>
        <taxon>Bacillales</taxon>
        <taxon>Listeriaceae</taxon>
        <taxon>Brochothrix</taxon>
    </lineage>
</organism>
<keyword evidence="1" id="KW-1133">Transmembrane helix</keyword>